<evidence type="ECO:0000256" key="3">
    <source>
        <dbReference type="ARBA" id="ARBA00022490"/>
    </source>
</evidence>
<evidence type="ECO:0000313" key="11">
    <source>
        <dbReference type="Proteomes" id="UP001324993"/>
    </source>
</evidence>
<keyword evidence="11" id="KW-1185">Reference proteome</keyword>
<dbReference type="Proteomes" id="UP001324993">
    <property type="component" value="Chromosome"/>
</dbReference>
<dbReference type="PANTHER" id="PTHR43697">
    <property type="entry name" value="SERYL-TRNA SYNTHETASE"/>
    <property type="match status" value="1"/>
</dbReference>
<evidence type="ECO:0000256" key="6">
    <source>
        <dbReference type="ARBA" id="ARBA00047929"/>
    </source>
</evidence>
<dbReference type="InterPro" id="IPR045864">
    <property type="entry name" value="aa-tRNA-synth_II/BPL/LPL"/>
</dbReference>
<evidence type="ECO:0000256" key="7">
    <source>
        <dbReference type="ARBA" id="ARBA00048823"/>
    </source>
</evidence>
<dbReference type="Gene3D" id="3.30.930.10">
    <property type="entry name" value="Bira Bifunctional Protein, Domain 2"/>
    <property type="match status" value="1"/>
</dbReference>
<comment type="catalytic activity">
    <reaction evidence="7">
        <text>tRNA(Ser) + L-serine + ATP = L-seryl-tRNA(Ser) + AMP + diphosphate + H(+)</text>
        <dbReference type="Rhea" id="RHEA:12292"/>
        <dbReference type="Rhea" id="RHEA-COMP:9669"/>
        <dbReference type="Rhea" id="RHEA-COMP:9703"/>
        <dbReference type="ChEBI" id="CHEBI:15378"/>
        <dbReference type="ChEBI" id="CHEBI:30616"/>
        <dbReference type="ChEBI" id="CHEBI:33019"/>
        <dbReference type="ChEBI" id="CHEBI:33384"/>
        <dbReference type="ChEBI" id="CHEBI:78442"/>
        <dbReference type="ChEBI" id="CHEBI:78533"/>
        <dbReference type="ChEBI" id="CHEBI:456215"/>
        <dbReference type="EC" id="6.1.1.11"/>
    </reaction>
</comment>
<feature type="domain" description="Serine-tRNA synthetase type1 N-terminal" evidence="9">
    <location>
        <begin position="1"/>
        <end position="107"/>
    </location>
</feature>
<comment type="similarity">
    <text evidence="2">Belongs to the class-II aminoacyl-tRNA synthetase family. Type-1 seryl-tRNA synthetase subfamily.</text>
</comment>
<dbReference type="Gene3D" id="1.10.287.40">
    <property type="entry name" value="Serine-tRNA synthetase, tRNA binding domain"/>
    <property type="match status" value="1"/>
</dbReference>
<evidence type="ECO:0000313" key="10">
    <source>
        <dbReference type="EMBL" id="WPJ96345.1"/>
    </source>
</evidence>
<protein>
    <recommendedName>
        <fullName evidence="5">Seryl-tRNA(Ser/Sec) synthetase</fullName>
    </recommendedName>
</protein>
<organism evidence="10 11">
    <name type="scientific">Coraliomargarita algicola</name>
    <dbReference type="NCBI Taxonomy" id="3092156"/>
    <lineage>
        <taxon>Bacteria</taxon>
        <taxon>Pseudomonadati</taxon>
        <taxon>Verrucomicrobiota</taxon>
        <taxon>Opitutia</taxon>
        <taxon>Puniceicoccales</taxon>
        <taxon>Coraliomargaritaceae</taxon>
        <taxon>Coraliomargarita</taxon>
    </lineage>
</organism>
<dbReference type="EMBL" id="CP138858">
    <property type="protein sequence ID" value="WPJ96345.1"/>
    <property type="molecule type" value="Genomic_DNA"/>
</dbReference>
<dbReference type="InterPro" id="IPR042103">
    <property type="entry name" value="SerRS_1_N_sf"/>
</dbReference>
<dbReference type="PANTHER" id="PTHR43697:SF1">
    <property type="entry name" value="SERINE--TRNA LIGASE"/>
    <property type="match status" value="1"/>
</dbReference>
<feature type="compositionally biased region" description="Basic and acidic residues" evidence="8">
    <location>
        <begin position="198"/>
        <end position="210"/>
    </location>
</feature>
<dbReference type="InterPro" id="IPR015866">
    <property type="entry name" value="Ser-tRNA-synth_1_N"/>
</dbReference>
<comment type="catalytic activity">
    <reaction evidence="6">
        <text>tRNA(Sec) + L-serine + ATP = L-seryl-tRNA(Sec) + AMP + diphosphate + H(+)</text>
        <dbReference type="Rhea" id="RHEA:42580"/>
        <dbReference type="Rhea" id="RHEA-COMP:9742"/>
        <dbReference type="Rhea" id="RHEA-COMP:10128"/>
        <dbReference type="ChEBI" id="CHEBI:15378"/>
        <dbReference type="ChEBI" id="CHEBI:30616"/>
        <dbReference type="ChEBI" id="CHEBI:33019"/>
        <dbReference type="ChEBI" id="CHEBI:33384"/>
        <dbReference type="ChEBI" id="CHEBI:78442"/>
        <dbReference type="ChEBI" id="CHEBI:78533"/>
        <dbReference type="ChEBI" id="CHEBI:456215"/>
        <dbReference type="EC" id="6.1.1.11"/>
    </reaction>
</comment>
<name>A0ABZ0RJG4_9BACT</name>
<gene>
    <name evidence="10" type="ORF">SH580_01340</name>
</gene>
<evidence type="ECO:0000256" key="1">
    <source>
        <dbReference type="ARBA" id="ARBA00005045"/>
    </source>
</evidence>
<evidence type="ECO:0000256" key="8">
    <source>
        <dbReference type="SAM" id="MobiDB-lite"/>
    </source>
</evidence>
<proteinExistence type="inferred from homology"/>
<accession>A0ABZ0RJG4</accession>
<evidence type="ECO:0000256" key="5">
    <source>
        <dbReference type="ARBA" id="ARBA00033352"/>
    </source>
</evidence>
<evidence type="ECO:0000256" key="4">
    <source>
        <dbReference type="ARBA" id="ARBA00022917"/>
    </source>
</evidence>
<keyword evidence="4" id="KW-0648">Protein biosynthesis</keyword>
<evidence type="ECO:0000256" key="2">
    <source>
        <dbReference type="ARBA" id="ARBA00010728"/>
    </source>
</evidence>
<keyword evidence="3" id="KW-0963">Cytoplasm</keyword>
<reference evidence="10 11" key="1">
    <citation type="submission" date="2023-11" db="EMBL/GenBank/DDBJ databases">
        <title>Coraliomargarita sp. nov., isolated from marine algae.</title>
        <authorList>
            <person name="Lee J.K."/>
            <person name="Baek J.H."/>
            <person name="Kim J.M."/>
            <person name="Choi D.G."/>
            <person name="Jeon C.O."/>
        </authorList>
    </citation>
    <scope>NUCLEOTIDE SEQUENCE [LARGE SCALE GENOMIC DNA]</scope>
    <source>
        <strain evidence="10 11">J2-16</strain>
    </source>
</reference>
<feature type="region of interest" description="Disordered" evidence="8">
    <location>
        <begin position="191"/>
        <end position="210"/>
    </location>
</feature>
<evidence type="ECO:0000259" key="9">
    <source>
        <dbReference type="Pfam" id="PF02403"/>
    </source>
</evidence>
<comment type="pathway">
    <text evidence="1">Aminoacyl-tRNA biosynthesis; selenocysteinyl-tRNA(Sec) biosynthesis; L-seryl-tRNA(Sec) from L-serine and tRNA(Sec): step 1/1.</text>
</comment>
<sequence length="210" mass="23011">MIDIKLLREQPDFVRAAIANKKFKTDIDAVLELDAARRTKITEAEQARAAQKAANKEMAALAKGSPEFMEAVKGMKAIANRAKELEAEAKIADEAFQEAFLSIPNLPDPSVPVGKGEDENVVASTWGDADAAYPNALPHFDIPWFESRIDFARGVKTAGAGFPFYVGEMARLGTRAGQLLLRRSAPEWLRGSAPSDRGQCRERNRNRAIA</sequence>
<dbReference type="InterPro" id="IPR010978">
    <property type="entry name" value="tRNA-bd_arm"/>
</dbReference>
<dbReference type="Pfam" id="PF02403">
    <property type="entry name" value="Seryl_tRNA_N"/>
    <property type="match status" value="1"/>
</dbReference>
<dbReference type="RefSeq" id="WP_319833205.1">
    <property type="nucleotide sequence ID" value="NZ_CP138858.1"/>
</dbReference>
<dbReference type="SUPFAM" id="SSF46589">
    <property type="entry name" value="tRNA-binding arm"/>
    <property type="match status" value="1"/>
</dbReference>